<comment type="subcellular location">
    <subcellularLocation>
        <location evidence="1">Cell membrane</location>
        <topology evidence="1">Lipid-anchor</topology>
        <orientation evidence="1">Periplasmic side</orientation>
    </subcellularLocation>
</comment>
<organism evidence="2 3">
    <name type="scientific">Symbiopectobacterium purcellii</name>
    <dbReference type="NCBI Taxonomy" id="2871826"/>
    <lineage>
        <taxon>Bacteria</taxon>
        <taxon>Pseudomonadati</taxon>
        <taxon>Pseudomonadota</taxon>
        <taxon>Gammaproteobacteria</taxon>
        <taxon>Enterobacterales</taxon>
        <taxon>Enterobacteriaceae</taxon>
    </lineage>
</organism>
<keyword evidence="1" id="KW-0732">Signal</keyword>
<keyword evidence="3" id="KW-1185">Reference proteome</keyword>
<name>A0ABX9ALF9_9ENTR</name>
<keyword evidence="1" id="KW-0564">Palmitate</keyword>
<proteinExistence type="inferred from homology"/>
<accession>A0ABX9ALF9</accession>
<dbReference type="EMBL" id="CP081864">
    <property type="protein sequence ID" value="QZN96013.1"/>
    <property type="molecule type" value="Genomic_DNA"/>
</dbReference>
<dbReference type="RefSeq" id="WP_222159080.1">
    <property type="nucleotide sequence ID" value="NZ_CP081864.1"/>
</dbReference>
<dbReference type="HAMAP" id="MF_02248">
    <property type="entry name" value="DcrB"/>
    <property type="match status" value="1"/>
</dbReference>
<dbReference type="InterPro" id="IPR046406">
    <property type="entry name" value="DcrB"/>
</dbReference>
<dbReference type="Proteomes" id="UP000825886">
    <property type="component" value="Chromosome"/>
</dbReference>
<evidence type="ECO:0000256" key="1">
    <source>
        <dbReference type="HAMAP-Rule" id="MF_02248"/>
    </source>
</evidence>
<protein>
    <recommendedName>
        <fullName evidence="1">Inner membrane lipoprotein DcrB</fullName>
    </recommendedName>
</protein>
<sequence length="188" mass="19834">MPKLVKYLGITLLAALLAACDGKKDDNAGHAGHDAPAAQAASQTISLLSGNIAFTLPADMHDQSGKVGSQSNNMHVYANDNGQRAVIVILGDSSNETLPVLTQRLEDQQRARDANLQVVTNKAVEINGHALQQLDSISNSGSGKQVYSSVLLGNVANQLLTLQITLPADNQQAAQTEAESIIRTLTLK</sequence>
<dbReference type="Gene3D" id="3.40.1000.10">
    <property type="entry name" value="Mog1/PsbP, alpha/beta/alpha sandwich"/>
    <property type="match status" value="1"/>
</dbReference>
<dbReference type="NCBIfam" id="NF008627">
    <property type="entry name" value="PRK11615.1"/>
    <property type="match status" value="1"/>
</dbReference>
<keyword evidence="1" id="KW-0472">Membrane</keyword>
<evidence type="ECO:0000313" key="3">
    <source>
        <dbReference type="Proteomes" id="UP000825886"/>
    </source>
</evidence>
<evidence type="ECO:0000313" key="2">
    <source>
        <dbReference type="EMBL" id="QZN96013.1"/>
    </source>
</evidence>
<keyword evidence="1" id="KW-1003">Cell membrane</keyword>
<gene>
    <name evidence="1" type="primary">dcrB</name>
    <name evidence="2" type="ORF">K6K13_00455</name>
</gene>
<keyword evidence="1 2" id="KW-0449">Lipoprotein</keyword>
<dbReference type="PROSITE" id="PS51257">
    <property type="entry name" value="PROKAR_LIPOPROTEIN"/>
    <property type="match status" value="1"/>
</dbReference>
<comment type="similarity">
    <text evidence="1">Belongs to the DcrB family.</text>
</comment>
<comment type="function">
    <text evidence="1">Plays a role in cell envelope biogenesis, maintenance of cell envelope integrity and membrane homeostasis. Essential for lipoprotein maturation under conditions where membrane fluidity may be altered.</text>
</comment>
<reference evidence="2 3" key="1">
    <citation type="submission" date="2021-08" db="EMBL/GenBank/DDBJ databases">
        <title>Culture and genomic analysis of Symbiopectobacterium purcellii sp. nov. gen. nov., isolated from the leafhopper Empoasca decipiens.</title>
        <authorList>
            <person name="Nadal-Jimenez P."/>
            <person name="Siozios S."/>
            <person name="Halliday N."/>
            <person name="Camara M."/>
            <person name="Hurst G.D.D."/>
        </authorList>
    </citation>
    <scope>NUCLEOTIDE SEQUENCE [LARGE SCALE GENOMIC DNA]</scope>
    <source>
        <strain evidence="2 3">SyEd1</strain>
    </source>
</reference>
<dbReference type="Pfam" id="PF08786">
    <property type="entry name" value="DcrB"/>
    <property type="match status" value="1"/>
</dbReference>
<dbReference type="InterPro" id="IPR014894">
    <property type="entry name" value="DcrB/EagT6"/>
</dbReference>